<dbReference type="InterPro" id="IPR013557">
    <property type="entry name" value="AntA/B_antirep"/>
</dbReference>
<evidence type="ECO:0000313" key="4">
    <source>
        <dbReference type="EMBL" id="NEZ46528.1"/>
    </source>
</evidence>
<dbReference type="Pfam" id="PF08346">
    <property type="entry name" value="AntA"/>
    <property type="match status" value="1"/>
</dbReference>
<dbReference type="Pfam" id="PF03374">
    <property type="entry name" value="ANT"/>
    <property type="match status" value="1"/>
</dbReference>
<feature type="domain" description="Antirepressor protein C-terminal" evidence="2">
    <location>
        <begin position="142"/>
        <end position="251"/>
    </location>
</feature>
<feature type="coiled-coil region" evidence="1">
    <location>
        <begin position="124"/>
        <end position="151"/>
    </location>
</feature>
<name>A0A6M0RBG2_9CLOT</name>
<dbReference type="PANTHER" id="PTHR36180:SF1">
    <property type="entry name" value="ANTA_ANTB ANTIREPRESSOR DOMAIN-CONTAINING PROTEIN"/>
    <property type="match status" value="1"/>
</dbReference>
<dbReference type="GO" id="GO:0003677">
    <property type="term" value="F:DNA binding"/>
    <property type="evidence" value="ECO:0007669"/>
    <property type="project" value="InterPro"/>
</dbReference>
<dbReference type="EMBL" id="SXDP01000002">
    <property type="protein sequence ID" value="NEZ46528.1"/>
    <property type="molecule type" value="Genomic_DNA"/>
</dbReference>
<keyword evidence="5" id="KW-1185">Reference proteome</keyword>
<dbReference type="AlphaFoldDB" id="A0A6M0RBG2"/>
<comment type="caution">
    <text evidence="4">The sequence shown here is derived from an EMBL/GenBank/DDBJ whole genome shotgun (WGS) entry which is preliminary data.</text>
</comment>
<sequence length="264" mass="30554">MNNLQIFKNEQLIPLQQNNNGEVIISGRELHEFLEVKTRYNDWFSRMKEYGFVENIDFISITQKRVTNNPKNPTTEFINHAMKLDMAKEIAMIQRNEKGKQARQYFIAVEKAWNSPEMIMKRALEIANKSIEKLRLENAEKENQLQEQKPKVLFANAVSSSHTSILVGELAKILKQNGVDMGQNRLFRWLRDNGYLIKRKGTDYNMPTQYSMDIGLFEVKETSITHSDGHISISKTPKITGKGQVYFVNKFIEKQAYSAVACAR</sequence>
<keyword evidence="1" id="KW-0175">Coiled coil</keyword>
<dbReference type="RefSeq" id="WP_163248760.1">
    <property type="nucleotide sequence ID" value="NZ_SXDP01000002.1"/>
</dbReference>
<gene>
    <name evidence="4" type="ORF">FDF74_04770</name>
</gene>
<organism evidence="4 5">
    <name type="scientific">Clostridium niameyense</name>
    <dbReference type="NCBI Taxonomy" id="1622073"/>
    <lineage>
        <taxon>Bacteria</taxon>
        <taxon>Bacillati</taxon>
        <taxon>Bacillota</taxon>
        <taxon>Clostridia</taxon>
        <taxon>Eubacteriales</taxon>
        <taxon>Clostridiaceae</taxon>
        <taxon>Clostridium</taxon>
    </lineage>
</organism>
<reference evidence="4 5" key="1">
    <citation type="submission" date="2019-04" db="EMBL/GenBank/DDBJ databases">
        <title>Genome sequencing of Clostridium botulinum Groups I-IV and Clostridium butyricum.</title>
        <authorList>
            <person name="Brunt J."/>
            <person name="Van Vliet A.H.M."/>
            <person name="Stringer S.C."/>
            <person name="Carter A.T."/>
            <person name="Peck M.W."/>
        </authorList>
    </citation>
    <scope>NUCLEOTIDE SEQUENCE [LARGE SCALE GENOMIC DNA]</scope>
    <source>
        <strain evidence="4 5">IFR 18/094</strain>
    </source>
</reference>
<accession>A0A6M0RBG2</accession>
<proteinExistence type="predicted"/>
<evidence type="ECO:0000313" key="5">
    <source>
        <dbReference type="Proteomes" id="UP000473885"/>
    </source>
</evidence>
<dbReference type="InterPro" id="IPR005039">
    <property type="entry name" value="Ant_C"/>
</dbReference>
<evidence type="ECO:0000259" key="3">
    <source>
        <dbReference type="Pfam" id="PF08346"/>
    </source>
</evidence>
<dbReference type="PANTHER" id="PTHR36180">
    <property type="entry name" value="DNA-BINDING PROTEIN-RELATED-RELATED"/>
    <property type="match status" value="1"/>
</dbReference>
<evidence type="ECO:0000256" key="1">
    <source>
        <dbReference type="SAM" id="Coils"/>
    </source>
</evidence>
<protein>
    <submittedName>
        <fullName evidence="4">Oxidoreductase</fullName>
    </submittedName>
</protein>
<dbReference type="Proteomes" id="UP000473885">
    <property type="component" value="Unassembled WGS sequence"/>
</dbReference>
<evidence type="ECO:0000259" key="2">
    <source>
        <dbReference type="Pfam" id="PF03374"/>
    </source>
</evidence>
<feature type="domain" description="AntA/AntB antirepressor" evidence="3">
    <location>
        <begin position="25"/>
        <end position="96"/>
    </location>
</feature>